<protein>
    <submittedName>
        <fullName evidence="1">SRPBCC family protein</fullName>
    </submittedName>
</protein>
<reference evidence="1 2" key="1">
    <citation type="submission" date="2018-12" db="EMBL/GenBank/DDBJ databases">
        <title>The Draft Genome Sequence of the Soil Bacterium Pedobacter tournemirensis R1.</title>
        <authorList>
            <person name="He J."/>
        </authorList>
    </citation>
    <scope>NUCLEOTIDE SEQUENCE [LARGE SCALE GENOMIC DNA]</scope>
    <source>
        <strain evidence="1 2">R1</strain>
    </source>
</reference>
<gene>
    <name evidence="1" type="ORF">EKH83_20215</name>
</gene>
<dbReference type="RefSeq" id="WP_128771283.1">
    <property type="nucleotide sequence ID" value="NZ_RXOC01000019.1"/>
</dbReference>
<evidence type="ECO:0000313" key="1">
    <source>
        <dbReference type="EMBL" id="RXF67293.1"/>
    </source>
</evidence>
<comment type="caution">
    <text evidence="1">The sequence shown here is derived from an EMBL/GenBank/DDBJ whole genome shotgun (WGS) entry which is preliminary data.</text>
</comment>
<dbReference type="AlphaFoldDB" id="A0A4Q0M3D2"/>
<sequence length="132" mass="14766">MTVFESKETINKPVAAVYAFLADFNNHQQLMPANISDWSSSKDEARFSIQNMGKLALKISNRIENSSVIIIPAQEVPFNVEMRWVVTDLGDNTTEAILTISAALNMMMKMMASGPLKKLTANQTEQLKKLMQ</sequence>
<accession>A0A4Q0M3D2</accession>
<evidence type="ECO:0000313" key="2">
    <source>
        <dbReference type="Proteomes" id="UP000290848"/>
    </source>
</evidence>
<name>A0A4Q0M3D2_9SPHI</name>
<organism evidence="1 2">
    <name type="scientific">Arcticibacter tournemirensis</name>
    <dbReference type="NCBI Taxonomy" id="699437"/>
    <lineage>
        <taxon>Bacteria</taxon>
        <taxon>Pseudomonadati</taxon>
        <taxon>Bacteroidota</taxon>
        <taxon>Sphingobacteriia</taxon>
        <taxon>Sphingobacteriales</taxon>
        <taxon>Sphingobacteriaceae</taxon>
        <taxon>Arcticibacter</taxon>
    </lineage>
</organism>
<dbReference type="CDD" id="cd07812">
    <property type="entry name" value="SRPBCC"/>
    <property type="match status" value="1"/>
</dbReference>
<dbReference type="InterPro" id="IPR023393">
    <property type="entry name" value="START-like_dom_sf"/>
</dbReference>
<proteinExistence type="predicted"/>
<dbReference type="SUPFAM" id="SSF55961">
    <property type="entry name" value="Bet v1-like"/>
    <property type="match status" value="1"/>
</dbReference>
<dbReference type="Proteomes" id="UP000290848">
    <property type="component" value="Unassembled WGS sequence"/>
</dbReference>
<dbReference type="EMBL" id="RXOC01000019">
    <property type="protein sequence ID" value="RXF67293.1"/>
    <property type="molecule type" value="Genomic_DNA"/>
</dbReference>
<dbReference type="Gene3D" id="3.30.530.20">
    <property type="match status" value="1"/>
</dbReference>